<dbReference type="Pfam" id="PF00153">
    <property type="entry name" value="Mito_carr"/>
    <property type="match status" value="3"/>
</dbReference>
<dbReference type="Proteomes" id="UP001160148">
    <property type="component" value="Unassembled WGS sequence"/>
</dbReference>
<evidence type="ECO:0000256" key="4">
    <source>
        <dbReference type="ARBA" id="ARBA00022692"/>
    </source>
</evidence>
<keyword evidence="7 8" id="KW-0472">Membrane</keyword>
<feature type="repeat" description="Solcar" evidence="8">
    <location>
        <begin position="103"/>
        <end position="190"/>
    </location>
</feature>
<keyword evidence="3 9" id="KW-0813">Transport</keyword>
<dbReference type="InterPro" id="IPR023395">
    <property type="entry name" value="MCP_dom_sf"/>
</dbReference>
<evidence type="ECO:0000256" key="8">
    <source>
        <dbReference type="PROSITE-ProRule" id="PRU00282"/>
    </source>
</evidence>
<proteinExistence type="inferred from homology"/>
<dbReference type="EMBL" id="CARXXK010000001">
    <property type="protein sequence ID" value="CAI6342958.1"/>
    <property type="molecule type" value="Genomic_DNA"/>
</dbReference>
<dbReference type="PROSITE" id="PS50920">
    <property type="entry name" value="SOLCAR"/>
    <property type="match status" value="2"/>
</dbReference>
<evidence type="ECO:0000313" key="10">
    <source>
        <dbReference type="EMBL" id="CAI6342958.1"/>
    </source>
</evidence>
<reference evidence="10 11" key="1">
    <citation type="submission" date="2023-01" db="EMBL/GenBank/DDBJ databases">
        <authorList>
            <person name="Whitehead M."/>
        </authorList>
    </citation>
    <scope>NUCLEOTIDE SEQUENCE [LARGE SCALE GENOMIC DNA]</scope>
</reference>
<dbReference type="PANTHER" id="PTHR45618">
    <property type="entry name" value="MITOCHONDRIAL DICARBOXYLATE CARRIER-RELATED"/>
    <property type="match status" value="1"/>
</dbReference>
<keyword evidence="11" id="KW-1185">Reference proteome</keyword>
<dbReference type="Gene3D" id="1.50.40.10">
    <property type="entry name" value="Mitochondrial carrier domain"/>
    <property type="match status" value="1"/>
</dbReference>
<keyword evidence="5" id="KW-0677">Repeat</keyword>
<dbReference type="InterPro" id="IPR050391">
    <property type="entry name" value="Mito_Metabolite_Transporter"/>
</dbReference>
<evidence type="ECO:0000256" key="7">
    <source>
        <dbReference type="ARBA" id="ARBA00023136"/>
    </source>
</evidence>
<dbReference type="InterPro" id="IPR018108">
    <property type="entry name" value="MCP_transmembrane"/>
</dbReference>
<feature type="repeat" description="Solcar" evidence="8">
    <location>
        <begin position="11"/>
        <end position="91"/>
    </location>
</feature>
<evidence type="ECO:0008006" key="12">
    <source>
        <dbReference type="Google" id="ProtNLM"/>
    </source>
</evidence>
<sequence length="267" mass="29430">MAANDKSKKFSRWYFGGIGSAGAACCTHPLDLLKVHLQTQQEGKLSVSRLAMKIVREQGVFSLYTGISASLCRQLSYSTVRFGIYEVGKQAMTNPGENIPFYKTVLLASAAGAAGGFVGTPADMINVRMQNDVKLPLEKRRNYKHAFDGFLRVWREEGFTRLFSGASTATMRAVLMTVGQLSFYDHLTAGAVATTLTQPLDVLKTRAMNAKPGEFSGTLDLVRYTAKLGPMGFFKGYVPAFVRLAPQTILTFVFLEQLRLNFGYYKA</sequence>
<evidence type="ECO:0000256" key="6">
    <source>
        <dbReference type="ARBA" id="ARBA00022989"/>
    </source>
</evidence>
<evidence type="ECO:0000256" key="1">
    <source>
        <dbReference type="ARBA" id="ARBA00004141"/>
    </source>
</evidence>
<gene>
    <name evidence="10" type="ORF">MEUPH1_LOCUS285</name>
</gene>
<comment type="similarity">
    <text evidence="2 9">Belongs to the mitochondrial carrier (TC 2.A.29) family.</text>
</comment>
<organism evidence="10 11">
    <name type="scientific">Macrosiphum euphorbiae</name>
    <name type="common">potato aphid</name>
    <dbReference type="NCBI Taxonomy" id="13131"/>
    <lineage>
        <taxon>Eukaryota</taxon>
        <taxon>Metazoa</taxon>
        <taxon>Ecdysozoa</taxon>
        <taxon>Arthropoda</taxon>
        <taxon>Hexapoda</taxon>
        <taxon>Insecta</taxon>
        <taxon>Pterygota</taxon>
        <taxon>Neoptera</taxon>
        <taxon>Paraneoptera</taxon>
        <taxon>Hemiptera</taxon>
        <taxon>Sternorrhyncha</taxon>
        <taxon>Aphidomorpha</taxon>
        <taxon>Aphidoidea</taxon>
        <taxon>Aphididae</taxon>
        <taxon>Macrosiphini</taxon>
        <taxon>Macrosiphum</taxon>
    </lineage>
</organism>
<evidence type="ECO:0000256" key="5">
    <source>
        <dbReference type="ARBA" id="ARBA00022737"/>
    </source>
</evidence>
<evidence type="ECO:0000313" key="11">
    <source>
        <dbReference type="Proteomes" id="UP001160148"/>
    </source>
</evidence>
<dbReference type="SUPFAM" id="SSF103506">
    <property type="entry name" value="Mitochondrial carrier"/>
    <property type="match status" value="1"/>
</dbReference>
<evidence type="ECO:0000256" key="2">
    <source>
        <dbReference type="ARBA" id="ARBA00006375"/>
    </source>
</evidence>
<comment type="caution">
    <text evidence="10">The sequence shown here is derived from an EMBL/GenBank/DDBJ whole genome shotgun (WGS) entry which is preliminary data.</text>
</comment>
<accession>A0AAV0VK19</accession>
<evidence type="ECO:0000256" key="3">
    <source>
        <dbReference type="ARBA" id="ARBA00022448"/>
    </source>
</evidence>
<protein>
    <recommendedName>
        <fullName evidence="12">Mitochondrial dicarboxylate carrier</fullName>
    </recommendedName>
</protein>
<dbReference type="AlphaFoldDB" id="A0AAV0VK19"/>
<dbReference type="PROSITE" id="PS51257">
    <property type="entry name" value="PROKAR_LIPOPROTEIN"/>
    <property type="match status" value="1"/>
</dbReference>
<keyword evidence="4 8" id="KW-0812">Transmembrane</keyword>
<dbReference type="GO" id="GO:0016020">
    <property type="term" value="C:membrane"/>
    <property type="evidence" value="ECO:0007669"/>
    <property type="project" value="UniProtKB-SubCell"/>
</dbReference>
<evidence type="ECO:0000256" key="9">
    <source>
        <dbReference type="RuleBase" id="RU000488"/>
    </source>
</evidence>
<keyword evidence="6" id="KW-1133">Transmembrane helix</keyword>
<name>A0AAV0VK19_9HEMI</name>
<comment type="subcellular location">
    <subcellularLocation>
        <location evidence="1">Membrane</location>
        <topology evidence="1">Multi-pass membrane protein</topology>
    </subcellularLocation>
</comment>